<dbReference type="Proteomes" id="UP001176961">
    <property type="component" value="Unassembled WGS sequence"/>
</dbReference>
<feature type="compositionally biased region" description="Pro residues" evidence="1">
    <location>
        <begin position="66"/>
        <end position="80"/>
    </location>
</feature>
<dbReference type="AlphaFoldDB" id="A0AA36H0V0"/>
<proteinExistence type="predicted"/>
<protein>
    <submittedName>
        <fullName evidence="2">Uncharacterized protein</fullName>
    </submittedName>
</protein>
<keyword evidence="3" id="KW-1185">Reference proteome</keyword>
<sequence length="95" mass="10718">MEAVRIRILGLFKRINTIDGEYLVIDDDKICKTLREARPERPRGASGRQQHLEETDMPPAKKRCSPSPPRAPKPPQPKPPLVKANTFTTVPTYGE</sequence>
<gene>
    <name evidence="2" type="ORF">CYNAS_LOCUS13551</name>
</gene>
<dbReference type="EMBL" id="CATQJL010000305">
    <property type="protein sequence ID" value="CAJ0601568.1"/>
    <property type="molecule type" value="Genomic_DNA"/>
</dbReference>
<evidence type="ECO:0000313" key="2">
    <source>
        <dbReference type="EMBL" id="CAJ0601568.1"/>
    </source>
</evidence>
<evidence type="ECO:0000313" key="3">
    <source>
        <dbReference type="Proteomes" id="UP001176961"/>
    </source>
</evidence>
<feature type="compositionally biased region" description="Polar residues" evidence="1">
    <location>
        <begin position="85"/>
        <end position="95"/>
    </location>
</feature>
<organism evidence="2 3">
    <name type="scientific">Cylicocyclus nassatus</name>
    <name type="common">Nematode worm</name>
    <dbReference type="NCBI Taxonomy" id="53992"/>
    <lineage>
        <taxon>Eukaryota</taxon>
        <taxon>Metazoa</taxon>
        <taxon>Ecdysozoa</taxon>
        <taxon>Nematoda</taxon>
        <taxon>Chromadorea</taxon>
        <taxon>Rhabditida</taxon>
        <taxon>Rhabditina</taxon>
        <taxon>Rhabditomorpha</taxon>
        <taxon>Strongyloidea</taxon>
        <taxon>Strongylidae</taxon>
        <taxon>Cylicocyclus</taxon>
    </lineage>
</organism>
<comment type="caution">
    <text evidence="2">The sequence shown here is derived from an EMBL/GenBank/DDBJ whole genome shotgun (WGS) entry which is preliminary data.</text>
</comment>
<reference evidence="2" key="1">
    <citation type="submission" date="2023-07" db="EMBL/GenBank/DDBJ databases">
        <authorList>
            <consortium name="CYATHOMIX"/>
        </authorList>
    </citation>
    <scope>NUCLEOTIDE SEQUENCE</scope>
    <source>
        <strain evidence="2">N/A</strain>
    </source>
</reference>
<evidence type="ECO:0000256" key="1">
    <source>
        <dbReference type="SAM" id="MobiDB-lite"/>
    </source>
</evidence>
<feature type="region of interest" description="Disordered" evidence="1">
    <location>
        <begin position="36"/>
        <end position="95"/>
    </location>
</feature>
<accession>A0AA36H0V0</accession>
<name>A0AA36H0V0_CYLNA</name>